<keyword evidence="2" id="KW-1185">Reference proteome</keyword>
<name>A0ABM9DXS8_9HYPH</name>
<evidence type="ECO:0000313" key="2">
    <source>
        <dbReference type="Proteomes" id="UP001152604"/>
    </source>
</evidence>
<gene>
    <name evidence="1" type="ORF">MES4922_280019</name>
</gene>
<comment type="caution">
    <text evidence="1">The sequence shown here is derived from an EMBL/GenBank/DDBJ whole genome shotgun (WGS) entry which is preliminary data.</text>
</comment>
<dbReference type="Proteomes" id="UP001152604">
    <property type="component" value="Unassembled WGS sequence"/>
</dbReference>
<sequence>MAFPVSACTMTSAYRGQGELERGPGSEFPPLGDAGLHSRLGAFAACGVGRHHYARPDHCGPVEARGAR</sequence>
<accession>A0ABM9DXS8</accession>
<evidence type="ECO:0008006" key="3">
    <source>
        <dbReference type="Google" id="ProtNLM"/>
    </source>
</evidence>
<reference evidence="1" key="1">
    <citation type="submission" date="2022-03" db="EMBL/GenBank/DDBJ databases">
        <authorList>
            <person name="Brunel B."/>
        </authorList>
    </citation>
    <scope>NUCLEOTIDE SEQUENCE</scope>
    <source>
        <strain evidence="1">STM4922sample</strain>
    </source>
</reference>
<proteinExistence type="predicted"/>
<dbReference type="EMBL" id="CAKXZS010000021">
    <property type="protein sequence ID" value="CAH2400972.1"/>
    <property type="molecule type" value="Genomic_DNA"/>
</dbReference>
<evidence type="ECO:0000313" key="1">
    <source>
        <dbReference type="EMBL" id="CAH2400972.1"/>
    </source>
</evidence>
<protein>
    <recommendedName>
        <fullName evidence="3">Propionyl-coenzyme A carboxylase alpha polypeptide</fullName>
    </recommendedName>
</protein>
<organism evidence="1 2">
    <name type="scientific">Mesorhizobium ventifaucium</name>
    <dbReference type="NCBI Taxonomy" id="666020"/>
    <lineage>
        <taxon>Bacteria</taxon>
        <taxon>Pseudomonadati</taxon>
        <taxon>Pseudomonadota</taxon>
        <taxon>Alphaproteobacteria</taxon>
        <taxon>Hyphomicrobiales</taxon>
        <taxon>Phyllobacteriaceae</taxon>
        <taxon>Mesorhizobium</taxon>
    </lineage>
</organism>